<organism evidence="2 3">
    <name type="scientific">Equus przewalskii</name>
    <name type="common">Przewalski's horse</name>
    <name type="synonym">Equus caballus przewalskii</name>
    <dbReference type="NCBI Taxonomy" id="9798"/>
    <lineage>
        <taxon>Eukaryota</taxon>
        <taxon>Metazoa</taxon>
        <taxon>Chordata</taxon>
        <taxon>Craniata</taxon>
        <taxon>Vertebrata</taxon>
        <taxon>Euteleostomi</taxon>
        <taxon>Mammalia</taxon>
        <taxon>Eutheria</taxon>
        <taxon>Laurasiatheria</taxon>
        <taxon>Perissodactyla</taxon>
        <taxon>Equidae</taxon>
        <taxon>Equus</taxon>
    </lineage>
</organism>
<feature type="compositionally biased region" description="Basic and acidic residues" evidence="1">
    <location>
        <begin position="89"/>
        <end position="101"/>
    </location>
</feature>
<dbReference type="Proteomes" id="UP001652662">
    <property type="component" value="Chromosome 2"/>
</dbReference>
<reference evidence="2" key="1">
    <citation type="submission" date="2025-05" db="UniProtKB">
        <authorList>
            <consortium name="RefSeq"/>
        </authorList>
    </citation>
    <scope>NUCLEOTIDE SEQUENCE [LARGE SCALE GENOMIC DNA]</scope>
</reference>
<name>A0ABM4M4C1_EQUPR</name>
<dbReference type="RefSeq" id="XP_070447534.1">
    <property type="nucleotide sequence ID" value="XM_070591433.1"/>
</dbReference>
<evidence type="ECO:0000313" key="2">
    <source>
        <dbReference type="Proteomes" id="UP001652662"/>
    </source>
</evidence>
<feature type="compositionally biased region" description="Basic and acidic residues" evidence="1">
    <location>
        <begin position="60"/>
        <end position="73"/>
    </location>
</feature>
<feature type="compositionally biased region" description="Basic and acidic residues" evidence="1">
    <location>
        <begin position="167"/>
        <end position="177"/>
    </location>
</feature>
<gene>
    <name evidence="3" type="primary">LOC139078960</name>
</gene>
<sequence>MHRLPPKYLPDHHPLFPTKAPRLALSLPPTPEPSAASPPPTNHERAPPPSSSANGRKPAGRADEAHGPRERGCGESGGPGENTTWRRAGRTEPQQRPREGSEVSAEGGKRGPSPRRRRRSPSLPQTLPHTHTPLLRSPGKSRSRPRAPAESGNAEAWARRRGGGSVRHGERSAREAGRAGGRRTTWGCQIKCASKEDSYQYRKRGNLTPKVQDDILQNKERHFPRMSACNRNCTSHPNVIKLGLVLINKMRVACPK</sequence>
<protein>
    <submittedName>
        <fullName evidence="3">Serine/arginine repetitive matrix protein 3-like</fullName>
    </submittedName>
</protein>
<keyword evidence="2" id="KW-1185">Reference proteome</keyword>
<feature type="region of interest" description="Disordered" evidence="1">
    <location>
        <begin position="1"/>
        <end position="183"/>
    </location>
</feature>
<feature type="compositionally biased region" description="Pro residues" evidence="1">
    <location>
        <begin position="28"/>
        <end position="41"/>
    </location>
</feature>
<dbReference type="GeneID" id="139078960"/>
<reference evidence="3" key="2">
    <citation type="submission" date="2025-08" db="UniProtKB">
        <authorList>
            <consortium name="RefSeq"/>
        </authorList>
    </citation>
    <scope>IDENTIFICATION</scope>
    <source>
        <tissue evidence="3">Blood</tissue>
    </source>
</reference>
<accession>A0ABM4M4C1</accession>
<evidence type="ECO:0000256" key="1">
    <source>
        <dbReference type="SAM" id="MobiDB-lite"/>
    </source>
</evidence>
<evidence type="ECO:0000313" key="3">
    <source>
        <dbReference type="RefSeq" id="XP_070447534.1"/>
    </source>
</evidence>
<proteinExistence type="predicted"/>